<proteinExistence type="predicted"/>
<name>F8K1N1_STREN</name>
<dbReference type="Pfam" id="PF06527">
    <property type="entry name" value="TniQ"/>
    <property type="match status" value="1"/>
</dbReference>
<dbReference type="eggNOG" id="ENOG5033EA6">
    <property type="taxonomic scope" value="Bacteria"/>
</dbReference>
<dbReference type="RefSeq" id="WP_014143531.1">
    <property type="nucleotide sequence ID" value="NC_016111.1"/>
</dbReference>
<dbReference type="OrthoDB" id="3874088at2"/>
<dbReference type="PATRIC" id="fig|1003195.11.peg.4279"/>
<evidence type="ECO:0000259" key="1">
    <source>
        <dbReference type="Pfam" id="PF06527"/>
    </source>
</evidence>
<dbReference type="KEGG" id="scy:SCATT_27790"/>
<organism evidence="2 3">
    <name type="scientific">Streptantibioticus cattleyicolor (strain ATCC 35852 / DSM 46488 / JCM 4925 / NBRC 14057 / NRRL 8057)</name>
    <name type="common">Streptomyces cattleya</name>
    <dbReference type="NCBI Taxonomy" id="1003195"/>
    <lineage>
        <taxon>Bacteria</taxon>
        <taxon>Bacillati</taxon>
        <taxon>Actinomycetota</taxon>
        <taxon>Actinomycetes</taxon>
        <taxon>Kitasatosporales</taxon>
        <taxon>Streptomycetaceae</taxon>
        <taxon>Streptantibioticus</taxon>
    </lineage>
</organism>
<dbReference type="KEGG" id="sct:SCAT_2794"/>
<dbReference type="InterPro" id="IPR009492">
    <property type="entry name" value="TniQ"/>
</dbReference>
<dbReference type="HOGENOM" id="CLU_417327_0_0_11"/>
<dbReference type="EMBL" id="CP003219">
    <property type="protein sequence ID" value="AEW95150.1"/>
    <property type="molecule type" value="Genomic_DNA"/>
</dbReference>
<feature type="domain" description="TniQ" evidence="1">
    <location>
        <begin position="12"/>
        <end position="166"/>
    </location>
</feature>
<dbReference type="STRING" id="1003195.SCATT_27790"/>
<protein>
    <recommendedName>
        <fullName evidence="1">TniQ domain-containing protein</fullName>
    </recommendedName>
</protein>
<reference evidence="3" key="1">
    <citation type="submission" date="2011-12" db="EMBL/GenBank/DDBJ databases">
        <title>Complete genome sequence of Streptomyces cattleya strain DSM 46488.</title>
        <authorList>
            <person name="Ou H.-Y."/>
            <person name="Li P."/>
            <person name="Zhao C."/>
            <person name="O'Hagan D."/>
            <person name="Deng Z."/>
        </authorList>
    </citation>
    <scope>NUCLEOTIDE SEQUENCE [LARGE SCALE GENOMIC DNA]</scope>
    <source>
        <strain evidence="3">ATCC 35852 / DSM 46488 / JCM 4925 / NBRC 14057 / NRRL 8057</strain>
    </source>
</reference>
<evidence type="ECO:0000313" key="3">
    <source>
        <dbReference type="Proteomes" id="UP000007842"/>
    </source>
</evidence>
<evidence type="ECO:0000313" key="2">
    <source>
        <dbReference type="EMBL" id="AEW95150.1"/>
    </source>
</evidence>
<dbReference type="AlphaFoldDB" id="F8K1N1"/>
<keyword evidence="3" id="KW-1185">Reference proteome</keyword>
<accession>F8K1N1</accession>
<dbReference type="Proteomes" id="UP000007842">
    <property type="component" value="Chromosome"/>
</dbReference>
<gene>
    <name evidence="2" type="ordered locus">SCATT_27790</name>
</gene>
<accession>G8WPG7</accession>
<sequence length="657" mass="72628">MAVPDHRMARCLVPLPDESLPGFALRLGHRLRLPPGHILWRLGLLGAQTTATLAPSGRLFFIDPVKRERLARIIGATTGTVDQLTLHPLASRFPPVAHALGLPRPAGVLLKPRQIAPPWILSSFSRYCPHCLAGDGSAVQRRHGGPWLRRWRLATSFACVQHNVFLEHECPGCRRPSGLTLGGGWPGSLLLIGNPGLEDLHPAACRSDAERERPGVICGHRLDQPADTPPRPLPQHLADLQSRLDRLFDEDTAPEDAFAAFADLQTITALVLATWPAMADLVPTGQKAAVDEHLAAQETRLPGFLAQSAPRDDGVFWTYLPRSSIGAAAVLSVADRLLSLPDGELGQELAQLAPRCPERDNKRWGATWKLMDKDATLVRRAVVQQSLRRRPRPRIPSTAWSRRQVIPSLLALKIERRHGFAPENIPQELPDQWFRIFWTDANCPFPPHSRRFRRTAAILLVQAAEDMNAQQAAEYLGFPPGTNFLTTPAQQPVATGSDERTDELRESLYRLADHLAAIPATDHVDYRRRRRQHESWHLGDDAFAEFLERFVAANKRKPSAPADQLHEALSALIWSQVTGSEPCLAPCFRPPIAAPGRSTTKADPAIHLANRLRRDKPRSPYSVLLPLLADHAADLLATCQQSDSSLTVTIAGRHLAK</sequence>